<feature type="compositionally biased region" description="Low complexity" evidence="1">
    <location>
        <begin position="75"/>
        <end position="107"/>
    </location>
</feature>
<sequence>MAPSFAEIKAKATKVKDASVTKIQNTRDRNTSVPLAKTNWDPYSGTPAPAPPPPRVNTNNRPVAKTFPPPPPAFNRPAATPSHSPPIRSSPTPARSSPPTLPTRSPLQTPPLPSRSPIPPSRAPPPQGPPPIIRSTRPDFSNTPSQGVSNDAQEIDWTNLSPEDKEVFFSWLDEFFGNYLSITISPKRI</sequence>
<dbReference type="Proteomes" id="UP000807353">
    <property type="component" value="Unassembled WGS sequence"/>
</dbReference>
<evidence type="ECO:0000313" key="3">
    <source>
        <dbReference type="Proteomes" id="UP000807353"/>
    </source>
</evidence>
<gene>
    <name evidence="2" type="ORF">BDZ94DRAFT_1289818</name>
</gene>
<proteinExistence type="predicted"/>
<protein>
    <submittedName>
        <fullName evidence="2">Uncharacterized protein</fullName>
    </submittedName>
</protein>
<comment type="caution">
    <text evidence="2">The sequence shown here is derived from an EMBL/GenBank/DDBJ whole genome shotgun (WGS) entry which is preliminary data.</text>
</comment>
<organism evidence="2 3">
    <name type="scientific">Collybia nuda</name>
    <dbReference type="NCBI Taxonomy" id="64659"/>
    <lineage>
        <taxon>Eukaryota</taxon>
        <taxon>Fungi</taxon>
        <taxon>Dikarya</taxon>
        <taxon>Basidiomycota</taxon>
        <taxon>Agaricomycotina</taxon>
        <taxon>Agaricomycetes</taxon>
        <taxon>Agaricomycetidae</taxon>
        <taxon>Agaricales</taxon>
        <taxon>Tricholomatineae</taxon>
        <taxon>Clitocybaceae</taxon>
        <taxon>Collybia</taxon>
    </lineage>
</organism>
<dbReference type="OrthoDB" id="3357271at2759"/>
<feature type="compositionally biased region" description="Low complexity" evidence="1">
    <location>
        <begin position="56"/>
        <end position="66"/>
    </location>
</feature>
<dbReference type="EMBL" id="MU150263">
    <property type="protein sequence ID" value="KAF9463366.1"/>
    <property type="molecule type" value="Genomic_DNA"/>
</dbReference>
<feature type="compositionally biased region" description="Polar residues" evidence="1">
    <location>
        <begin position="138"/>
        <end position="157"/>
    </location>
</feature>
<feature type="compositionally biased region" description="Pro residues" evidence="1">
    <location>
        <begin position="108"/>
        <end position="132"/>
    </location>
</feature>
<name>A0A9P5Y8R2_9AGAR</name>
<evidence type="ECO:0000256" key="1">
    <source>
        <dbReference type="SAM" id="MobiDB-lite"/>
    </source>
</evidence>
<keyword evidence="3" id="KW-1185">Reference proteome</keyword>
<evidence type="ECO:0000313" key="2">
    <source>
        <dbReference type="EMBL" id="KAF9463366.1"/>
    </source>
</evidence>
<feature type="compositionally biased region" description="Basic and acidic residues" evidence="1">
    <location>
        <begin position="8"/>
        <end position="30"/>
    </location>
</feature>
<feature type="region of interest" description="Disordered" evidence="1">
    <location>
        <begin position="1"/>
        <end position="157"/>
    </location>
</feature>
<reference evidence="2" key="1">
    <citation type="submission" date="2020-11" db="EMBL/GenBank/DDBJ databases">
        <authorList>
            <consortium name="DOE Joint Genome Institute"/>
            <person name="Ahrendt S."/>
            <person name="Riley R."/>
            <person name="Andreopoulos W."/>
            <person name="Labutti K."/>
            <person name="Pangilinan J."/>
            <person name="Ruiz-Duenas F.J."/>
            <person name="Barrasa J.M."/>
            <person name="Sanchez-Garcia M."/>
            <person name="Camarero S."/>
            <person name="Miyauchi S."/>
            <person name="Serrano A."/>
            <person name="Linde D."/>
            <person name="Babiker R."/>
            <person name="Drula E."/>
            <person name="Ayuso-Fernandez I."/>
            <person name="Pacheco R."/>
            <person name="Padilla G."/>
            <person name="Ferreira P."/>
            <person name="Barriuso J."/>
            <person name="Kellner H."/>
            <person name="Castanera R."/>
            <person name="Alfaro M."/>
            <person name="Ramirez L."/>
            <person name="Pisabarro A.G."/>
            <person name="Kuo A."/>
            <person name="Tritt A."/>
            <person name="Lipzen A."/>
            <person name="He G."/>
            <person name="Yan M."/>
            <person name="Ng V."/>
            <person name="Cullen D."/>
            <person name="Martin F."/>
            <person name="Rosso M.-N."/>
            <person name="Henrissat B."/>
            <person name="Hibbett D."/>
            <person name="Martinez A.T."/>
            <person name="Grigoriev I.V."/>
        </authorList>
    </citation>
    <scope>NUCLEOTIDE SEQUENCE</scope>
    <source>
        <strain evidence="2">CBS 247.69</strain>
    </source>
</reference>
<accession>A0A9P5Y8R2</accession>
<dbReference type="AlphaFoldDB" id="A0A9P5Y8R2"/>